<accession>A0A6C0E9V7</accession>
<reference evidence="1" key="1">
    <citation type="journal article" date="2020" name="Nature">
        <title>Giant virus diversity and host interactions through global metagenomics.</title>
        <authorList>
            <person name="Schulz F."/>
            <person name="Roux S."/>
            <person name="Paez-Espino D."/>
            <person name="Jungbluth S."/>
            <person name="Walsh D.A."/>
            <person name="Denef V.J."/>
            <person name="McMahon K.D."/>
            <person name="Konstantinidis K.T."/>
            <person name="Eloe-Fadrosh E.A."/>
            <person name="Kyrpides N.C."/>
            <person name="Woyke T."/>
        </authorList>
    </citation>
    <scope>NUCLEOTIDE SEQUENCE</scope>
    <source>
        <strain evidence="1">GVMAG-M-3300023179-152</strain>
    </source>
</reference>
<protein>
    <recommendedName>
        <fullName evidence="2">Nucleotide-diphospho-sugar transferase domain-containing protein</fullName>
    </recommendedName>
</protein>
<evidence type="ECO:0000313" key="1">
    <source>
        <dbReference type="EMBL" id="QHT25411.1"/>
    </source>
</evidence>
<name>A0A6C0E9V7_9ZZZZ</name>
<dbReference type="AlphaFoldDB" id="A0A6C0E9V7"/>
<dbReference type="EMBL" id="MN739766">
    <property type="protein sequence ID" value="QHT25411.1"/>
    <property type="molecule type" value="Genomic_DNA"/>
</dbReference>
<evidence type="ECO:0008006" key="2">
    <source>
        <dbReference type="Google" id="ProtNLM"/>
    </source>
</evidence>
<organism evidence="1">
    <name type="scientific">viral metagenome</name>
    <dbReference type="NCBI Taxonomy" id="1070528"/>
    <lineage>
        <taxon>unclassified sequences</taxon>
        <taxon>metagenomes</taxon>
        <taxon>organismal metagenomes</taxon>
    </lineage>
</organism>
<proteinExistence type="predicted"/>
<sequence>MKIVTAVVNNTHFIEIQYHTLKKYFKGEYEFIVFNDAKDFPDYTNDNDITIKRKIEETCEKLNIKCINIPNEHHINEPDPSTRTANSMNYILKYQIENPDKYLLLDSDMFLIDYFDIDKYSNYHCAIVLQTRENGEIGYFWNGIYYFDIMKMKDIELINWNCSNACCDTGGMNQEWLLKQMEGIPIPNTDEIRWNNIKCHTNNIYFIRHLWSCSWNETEMPYAIKNNNGIISFLKNDKRNNNDKFFCEIYDDVFLHYRAGGNWLKEGLEFHTKHSEGLKEVLLENK</sequence>